<dbReference type="EMBL" id="PXYY01000006">
    <property type="protein sequence ID" value="PSJ81185.1"/>
    <property type="molecule type" value="Genomic_DNA"/>
</dbReference>
<name>A0A2P7U2L5_9NEIS</name>
<sequence>MLTDHTVTVRTVKLPADIMPDSGRYPHYRLVPLTGTDNRYCLFFHISTEHYLILEASAPRRRMQELLGRMLEHAPYEIFETIG</sequence>
<dbReference type="Proteomes" id="UP000241868">
    <property type="component" value="Unassembled WGS sequence"/>
</dbReference>
<dbReference type="GO" id="GO:0016740">
    <property type="term" value="F:transferase activity"/>
    <property type="evidence" value="ECO:0007669"/>
    <property type="project" value="UniProtKB-KW"/>
</dbReference>
<gene>
    <name evidence="1" type="ORF">C7N83_01820</name>
</gene>
<protein>
    <submittedName>
        <fullName evidence="1">Lipopolysaccharide heptosyltransferase</fullName>
    </submittedName>
</protein>
<dbReference type="AlphaFoldDB" id="A0A2P7U2L5"/>
<organism evidence="1 2">
    <name type="scientific">Neisseria iguanae</name>
    <dbReference type="NCBI Taxonomy" id="90242"/>
    <lineage>
        <taxon>Bacteria</taxon>
        <taxon>Pseudomonadati</taxon>
        <taxon>Pseudomonadota</taxon>
        <taxon>Betaproteobacteria</taxon>
        <taxon>Neisseriales</taxon>
        <taxon>Neisseriaceae</taxon>
        <taxon>Neisseria</taxon>
    </lineage>
</organism>
<proteinExistence type="predicted"/>
<dbReference type="RefSeq" id="WP_106740206.1">
    <property type="nucleotide sequence ID" value="NZ_PXYY01000006.1"/>
</dbReference>
<keyword evidence="1" id="KW-0808">Transferase</keyword>
<keyword evidence="2" id="KW-1185">Reference proteome</keyword>
<evidence type="ECO:0000313" key="2">
    <source>
        <dbReference type="Proteomes" id="UP000241868"/>
    </source>
</evidence>
<comment type="caution">
    <text evidence="1">The sequence shown here is derived from an EMBL/GenBank/DDBJ whole genome shotgun (WGS) entry which is preliminary data.</text>
</comment>
<reference evidence="1 2" key="1">
    <citation type="submission" date="2018-03" db="EMBL/GenBank/DDBJ databases">
        <title>Neisseria weixii sp. nov., isolated from the intestinal contents of Tibetan Plateau pika (Ochotona curzoniae) in Yushu, Qinghai Province, China.</title>
        <authorList>
            <person name="Gui Z."/>
        </authorList>
    </citation>
    <scope>NUCLEOTIDE SEQUENCE [LARGE SCALE GENOMIC DNA]</scope>
    <source>
        <strain evidence="1 2">ATCC 51483</strain>
    </source>
</reference>
<accession>A0A2P7U2L5</accession>
<evidence type="ECO:0000313" key="1">
    <source>
        <dbReference type="EMBL" id="PSJ81185.1"/>
    </source>
</evidence>